<evidence type="ECO:0000256" key="4">
    <source>
        <dbReference type="ARBA" id="ARBA00022827"/>
    </source>
</evidence>
<keyword evidence="3 5" id="KW-0285">Flavoprotein</keyword>
<dbReference type="PROSITE" id="PS00623">
    <property type="entry name" value="GMC_OXRED_1"/>
    <property type="match status" value="1"/>
</dbReference>
<dbReference type="PANTHER" id="PTHR11552">
    <property type="entry name" value="GLUCOSE-METHANOL-CHOLINE GMC OXIDOREDUCTASE"/>
    <property type="match status" value="1"/>
</dbReference>
<proteinExistence type="inferred from homology"/>
<name>A0ABY2H1U3_9HYPO</name>
<comment type="similarity">
    <text evidence="2 5">Belongs to the GMC oxidoreductase family.</text>
</comment>
<evidence type="ECO:0000256" key="2">
    <source>
        <dbReference type="ARBA" id="ARBA00010790"/>
    </source>
</evidence>
<gene>
    <name evidence="7" type="ORF">CCMA1212_006066</name>
</gene>
<dbReference type="EMBL" id="PPTA01000007">
    <property type="protein sequence ID" value="TFB02223.1"/>
    <property type="molecule type" value="Genomic_DNA"/>
</dbReference>
<sequence>MTITVPINSGDRFDFIVVGGGTAGNTVAGRLAENPNVRVLVLEAGVANPEQLKEIMTPSNAMNLRGSKHDWAYKTTIVKRDDYERIEKPNTRGKILGGSSSLNYFTWVPGCKATFDMWAEYGGDEWTWDPLVPYLRKSATYHDDDGLYDPELAKIGSGGPIHISHAELLHELAPFRDALTKAWASMGEPLTEDIYDGDMRGLYHCADSIYKGQRSGSFLFLKNKPNITVLTEVHSKRLLVDYADRVCRGVTVTRADGSELTFYANREVILSQGVYESPKLLMLSGIGPARELAKHNIDCIVDSRHVGQNLIDHPAVPFVLRVKDDYGMDDTILRKTAANAAARAVYEKDHSGPLGSGFLEMVGFPRIDSYLAKDPVYSKAVAANGGKDPLCPDGQPHFELDFVAMFGSAFQWHYPVPKTGAHTTVVVDLVRPISKPGEVTLNSANHMDQPNINLNFFESELDIIAMREGIRFSYDLLTKGDGFKDLVVDEYPWDMPLDDDAEMRRAVLDRCQTAFHPIGTARLGKTIEQGVVDPALRVHGVKNLRVIDASIMPVIPDCRIQNSVYMVGEKGADLIKAEHKDLYLI</sequence>
<evidence type="ECO:0000313" key="7">
    <source>
        <dbReference type="EMBL" id="TFB02223.1"/>
    </source>
</evidence>
<evidence type="ECO:0000256" key="1">
    <source>
        <dbReference type="ARBA" id="ARBA00001974"/>
    </source>
</evidence>
<dbReference type="InterPro" id="IPR036188">
    <property type="entry name" value="FAD/NAD-bd_sf"/>
</dbReference>
<dbReference type="PANTHER" id="PTHR11552:SF147">
    <property type="entry name" value="CHOLINE DEHYDROGENASE, MITOCHONDRIAL"/>
    <property type="match status" value="1"/>
</dbReference>
<evidence type="ECO:0000259" key="6">
    <source>
        <dbReference type="PROSITE" id="PS00623"/>
    </source>
</evidence>
<dbReference type="Proteomes" id="UP001642720">
    <property type="component" value="Unassembled WGS sequence"/>
</dbReference>
<keyword evidence="8" id="KW-1185">Reference proteome</keyword>
<accession>A0ABY2H1U3</accession>
<evidence type="ECO:0000256" key="3">
    <source>
        <dbReference type="ARBA" id="ARBA00022630"/>
    </source>
</evidence>
<dbReference type="Gene3D" id="3.30.560.10">
    <property type="entry name" value="Glucose Oxidase, domain 3"/>
    <property type="match status" value="1"/>
</dbReference>
<dbReference type="InterPro" id="IPR012132">
    <property type="entry name" value="GMC_OxRdtase"/>
</dbReference>
<dbReference type="GeneID" id="300577757"/>
<dbReference type="SUPFAM" id="SSF54373">
    <property type="entry name" value="FAD-linked reductases, C-terminal domain"/>
    <property type="match status" value="1"/>
</dbReference>
<comment type="caution">
    <text evidence="7">The sequence shown here is derived from an EMBL/GenBank/DDBJ whole genome shotgun (WGS) entry which is preliminary data.</text>
</comment>
<reference evidence="7 8" key="1">
    <citation type="submission" date="2018-01" db="EMBL/GenBank/DDBJ databases">
        <title>Genome characterization of the sugarcane-associated fungus Trichoderma ghanense CCMA-1212 and their application in lignocelulose bioconversion.</title>
        <authorList>
            <person name="Steindorff A.S."/>
            <person name="Mendes T.D."/>
            <person name="Vilela E.S.D."/>
            <person name="Rodrigues D.S."/>
            <person name="Formighieri E.F."/>
            <person name="Melo I.S."/>
            <person name="Favaro L.C.L."/>
        </authorList>
    </citation>
    <scope>NUCLEOTIDE SEQUENCE [LARGE SCALE GENOMIC DNA]</scope>
    <source>
        <strain evidence="7 8">CCMA-1212</strain>
    </source>
</reference>
<dbReference type="PIRSF" id="PIRSF000137">
    <property type="entry name" value="Alcohol_oxidase"/>
    <property type="match status" value="1"/>
</dbReference>
<keyword evidence="4 5" id="KW-0274">FAD</keyword>
<feature type="domain" description="Glucose-methanol-choline oxidoreductase N-terminal" evidence="6">
    <location>
        <begin position="93"/>
        <end position="116"/>
    </location>
</feature>
<dbReference type="Pfam" id="PF00732">
    <property type="entry name" value="GMC_oxred_N"/>
    <property type="match status" value="1"/>
</dbReference>
<organism evidence="7 8">
    <name type="scientific">Trichoderma ghanense</name>
    <dbReference type="NCBI Taxonomy" id="65468"/>
    <lineage>
        <taxon>Eukaryota</taxon>
        <taxon>Fungi</taxon>
        <taxon>Dikarya</taxon>
        <taxon>Ascomycota</taxon>
        <taxon>Pezizomycotina</taxon>
        <taxon>Sordariomycetes</taxon>
        <taxon>Hypocreomycetidae</taxon>
        <taxon>Hypocreales</taxon>
        <taxon>Hypocreaceae</taxon>
        <taxon>Trichoderma</taxon>
    </lineage>
</organism>
<dbReference type="Pfam" id="PF05199">
    <property type="entry name" value="GMC_oxred_C"/>
    <property type="match status" value="1"/>
</dbReference>
<evidence type="ECO:0000256" key="5">
    <source>
        <dbReference type="RuleBase" id="RU003968"/>
    </source>
</evidence>
<evidence type="ECO:0000313" key="8">
    <source>
        <dbReference type="Proteomes" id="UP001642720"/>
    </source>
</evidence>
<dbReference type="SUPFAM" id="SSF51905">
    <property type="entry name" value="FAD/NAD(P)-binding domain"/>
    <property type="match status" value="1"/>
</dbReference>
<dbReference type="InterPro" id="IPR007867">
    <property type="entry name" value="GMC_OxRtase_C"/>
</dbReference>
<comment type="cofactor">
    <cofactor evidence="1">
        <name>FAD</name>
        <dbReference type="ChEBI" id="CHEBI:57692"/>
    </cofactor>
</comment>
<protein>
    <submittedName>
        <fullName evidence="7">Choline dehydrogenase</fullName>
    </submittedName>
</protein>
<dbReference type="RefSeq" id="XP_073558424.1">
    <property type="nucleotide sequence ID" value="XM_073703307.1"/>
</dbReference>
<dbReference type="InterPro" id="IPR000172">
    <property type="entry name" value="GMC_OxRdtase_N"/>
</dbReference>
<dbReference type="Gene3D" id="3.50.50.60">
    <property type="entry name" value="FAD/NAD(P)-binding domain"/>
    <property type="match status" value="1"/>
</dbReference>